<sequence length="254" mass="27600">MISISLVNQKGGVAKTTTTASVSAILAEMGHKVLAVDLDPQGNLSEILGVNSESLDKTSYEIFSSGLPLSEAIVKTGSGVDLVPANISLANTEIVIANELSRETILKRAFENAELDYDFVLLDLPPSLGLLTVNALSFSDHIIIPVDSGVLSLSGMGQLLNIVKLIKQNINKNLDILGVLITKADDRIKITKEIREALEEMFSDELFETYIHHNSRILESQKEGIPINLFDKNSRGAKEYKALAKEVLSRVNKG</sequence>
<dbReference type="EMBL" id="MKIE01000019">
    <property type="protein sequence ID" value="OHW61259.1"/>
    <property type="molecule type" value="Genomic_DNA"/>
</dbReference>
<dbReference type="FunFam" id="3.40.50.300:FF:000285">
    <property type="entry name" value="Sporulation initiation inhibitor Soj"/>
    <property type="match status" value="1"/>
</dbReference>
<dbReference type="RefSeq" id="WP_071064741.1">
    <property type="nucleotide sequence ID" value="NZ_MKIE01000019.1"/>
</dbReference>
<dbReference type="Pfam" id="PF13614">
    <property type="entry name" value="AAA_31"/>
    <property type="match status" value="1"/>
</dbReference>
<comment type="similarity">
    <text evidence="1">Belongs to the ParA family.</text>
</comment>
<evidence type="ECO:0000256" key="1">
    <source>
        <dbReference type="ARBA" id="ARBA00006976"/>
    </source>
</evidence>
<evidence type="ECO:0000256" key="2">
    <source>
        <dbReference type="ARBA" id="ARBA00049360"/>
    </source>
</evidence>
<keyword evidence="7" id="KW-1185">Reference proteome</keyword>
<dbReference type="GO" id="GO:0016887">
    <property type="term" value="F:ATP hydrolysis activity"/>
    <property type="evidence" value="ECO:0007669"/>
    <property type="project" value="RHEA"/>
</dbReference>
<evidence type="ECO:0000313" key="7">
    <source>
        <dbReference type="Proteomes" id="UP000180254"/>
    </source>
</evidence>
<comment type="subunit">
    <text evidence="3">Dimerizes in the presence of ATP but not ADP; ATP-binding is required for double-stranded (ds)DNA-binding. Interacts with DnaA.</text>
</comment>
<dbReference type="PIRSF" id="PIRSF009320">
    <property type="entry name" value="Nuc_binding_HP_1000"/>
    <property type="match status" value="1"/>
</dbReference>
<gene>
    <name evidence="6" type="primary">soj_2</name>
    <name evidence="6" type="ORF">EUAN_23830</name>
</gene>
<dbReference type="Gene3D" id="3.40.50.300">
    <property type="entry name" value="P-loop containing nucleotide triphosphate hydrolases"/>
    <property type="match status" value="1"/>
</dbReference>
<keyword evidence="6" id="KW-0378">Hydrolase</keyword>
<accession>A0A1S1V6D0</accession>
<evidence type="ECO:0000313" key="6">
    <source>
        <dbReference type="EMBL" id="OHW61259.1"/>
    </source>
</evidence>
<comment type="catalytic activity">
    <reaction evidence="2">
        <text>ATP + H2O = ADP + phosphate + H(+)</text>
        <dbReference type="Rhea" id="RHEA:13065"/>
        <dbReference type="ChEBI" id="CHEBI:15377"/>
        <dbReference type="ChEBI" id="CHEBI:15378"/>
        <dbReference type="ChEBI" id="CHEBI:30616"/>
        <dbReference type="ChEBI" id="CHEBI:43474"/>
        <dbReference type="ChEBI" id="CHEBI:456216"/>
    </reaction>
</comment>
<evidence type="ECO:0000256" key="4">
    <source>
        <dbReference type="ARBA" id="ARBA00071824"/>
    </source>
</evidence>
<evidence type="ECO:0000259" key="5">
    <source>
        <dbReference type="Pfam" id="PF13614"/>
    </source>
</evidence>
<dbReference type="InterPro" id="IPR027417">
    <property type="entry name" value="P-loop_NTPase"/>
</dbReference>
<dbReference type="InterPro" id="IPR050678">
    <property type="entry name" value="DNA_Partitioning_ATPase"/>
</dbReference>
<dbReference type="CDD" id="cd02042">
    <property type="entry name" value="ParAB_family"/>
    <property type="match status" value="1"/>
</dbReference>
<dbReference type="SUPFAM" id="SSF52540">
    <property type="entry name" value="P-loop containing nucleoside triphosphate hydrolases"/>
    <property type="match status" value="1"/>
</dbReference>
<organism evidence="6 7">
    <name type="scientific">Andreesenia angusta</name>
    <dbReference type="NCBI Taxonomy" id="39480"/>
    <lineage>
        <taxon>Bacteria</taxon>
        <taxon>Bacillati</taxon>
        <taxon>Bacillota</taxon>
        <taxon>Tissierellia</taxon>
        <taxon>Tissierellales</taxon>
        <taxon>Gottschalkiaceae</taxon>
        <taxon>Andreesenia</taxon>
    </lineage>
</organism>
<dbReference type="PANTHER" id="PTHR13696">
    <property type="entry name" value="P-LOOP CONTAINING NUCLEOSIDE TRIPHOSPHATE HYDROLASE"/>
    <property type="match status" value="1"/>
</dbReference>
<proteinExistence type="inferred from homology"/>
<dbReference type="InterPro" id="IPR025669">
    <property type="entry name" value="AAA_dom"/>
</dbReference>
<feature type="domain" description="AAA" evidence="5">
    <location>
        <begin position="3"/>
        <end position="176"/>
    </location>
</feature>
<reference evidence="6 7" key="1">
    <citation type="submission" date="2016-09" db="EMBL/GenBank/DDBJ databases">
        <title>Genome sequence of Eubacterium angustum.</title>
        <authorList>
            <person name="Poehlein A."/>
            <person name="Daniel R."/>
        </authorList>
    </citation>
    <scope>NUCLEOTIDE SEQUENCE [LARGE SCALE GENOMIC DNA]</scope>
    <source>
        <strain evidence="6 7">DSM 1989</strain>
    </source>
</reference>
<protein>
    <recommendedName>
        <fullName evidence="4">Sporulation initiation inhibitor protein Soj</fullName>
    </recommendedName>
</protein>
<name>A0A1S1V6D0_9FIRM</name>
<dbReference type="Proteomes" id="UP000180254">
    <property type="component" value="Unassembled WGS sequence"/>
</dbReference>
<comment type="caution">
    <text evidence="6">The sequence shown here is derived from an EMBL/GenBank/DDBJ whole genome shotgun (WGS) entry which is preliminary data.</text>
</comment>
<evidence type="ECO:0000256" key="3">
    <source>
        <dbReference type="ARBA" id="ARBA00062323"/>
    </source>
</evidence>
<dbReference type="PANTHER" id="PTHR13696:SF99">
    <property type="entry name" value="COBYRINIC ACID AC-DIAMIDE SYNTHASE"/>
    <property type="match status" value="1"/>
</dbReference>
<dbReference type="STRING" id="39480.EUAN_23830"/>
<dbReference type="AlphaFoldDB" id="A0A1S1V6D0"/>